<dbReference type="CDD" id="cd00146">
    <property type="entry name" value="PKD"/>
    <property type="match status" value="5"/>
</dbReference>
<feature type="domain" description="PKD" evidence="12">
    <location>
        <begin position="602"/>
        <end position="645"/>
    </location>
</feature>
<evidence type="ECO:0000259" key="13">
    <source>
        <dbReference type="PROSITE" id="PS50095"/>
    </source>
</evidence>
<keyword evidence="6 10" id="KW-0472">Membrane</keyword>
<organism evidence="15 16">
    <name type="scientific">Paramormyrops kingsleyae</name>
    <dbReference type="NCBI Taxonomy" id="1676925"/>
    <lineage>
        <taxon>Eukaryota</taxon>
        <taxon>Metazoa</taxon>
        <taxon>Chordata</taxon>
        <taxon>Craniata</taxon>
        <taxon>Vertebrata</taxon>
        <taxon>Euteleostomi</taxon>
        <taxon>Actinopterygii</taxon>
        <taxon>Neopterygii</taxon>
        <taxon>Teleostei</taxon>
        <taxon>Osteoglossocephala</taxon>
        <taxon>Osteoglossomorpha</taxon>
        <taxon>Osteoglossiformes</taxon>
        <taxon>Mormyridae</taxon>
        <taxon>Paramormyrops</taxon>
    </lineage>
</organism>
<dbReference type="InterPro" id="IPR035986">
    <property type="entry name" value="PKD_dom_sf"/>
</dbReference>
<dbReference type="InterPro" id="IPR042060">
    <property type="entry name" value="PLAT_polycystin1"/>
</dbReference>
<feature type="chain" id="PRO_5017216570" evidence="11">
    <location>
        <begin position="18"/>
        <end position="3899"/>
    </location>
</feature>
<feature type="signal peptide" evidence="11">
    <location>
        <begin position="1"/>
        <end position="17"/>
    </location>
</feature>
<dbReference type="InterPro" id="IPR002859">
    <property type="entry name" value="PKD/REJ-like"/>
</dbReference>
<comment type="similarity">
    <text evidence="2">Belongs to the polycystin family.</text>
</comment>
<comment type="subcellular location">
    <subcellularLocation>
        <location evidence="1">Membrane</location>
        <topology evidence="1">Multi-pass membrane protein</topology>
    </subcellularLocation>
</comment>
<feature type="transmembrane region" description="Helical" evidence="10">
    <location>
        <begin position="3568"/>
        <end position="3592"/>
    </location>
</feature>
<dbReference type="Gene3D" id="2.60.60.20">
    <property type="entry name" value="PLAT/LH2 domain"/>
    <property type="match status" value="1"/>
</dbReference>
<dbReference type="GO" id="GO:0005886">
    <property type="term" value="C:plasma membrane"/>
    <property type="evidence" value="ECO:0007669"/>
    <property type="project" value="TreeGrafter"/>
</dbReference>
<evidence type="ECO:0000256" key="1">
    <source>
        <dbReference type="ARBA" id="ARBA00004141"/>
    </source>
</evidence>
<keyword evidence="16" id="KW-1185">Reference proteome</keyword>
<reference evidence="15" key="2">
    <citation type="submission" date="2025-09" db="UniProtKB">
        <authorList>
            <consortium name="Ensembl"/>
        </authorList>
    </citation>
    <scope>IDENTIFICATION</scope>
</reference>
<evidence type="ECO:0000256" key="6">
    <source>
        <dbReference type="ARBA" id="ARBA00023136"/>
    </source>
</evidence>
<feature type="transmembrane region" description="Helical" evidence="10">
    <location>
        <begin position="3462"/>
        <end position="3482"/>
    </location>
</feature>
<dbReference type="InterPro" id="IPR013783">
    <property type="entry name" value="Ig-like_fold"/>
</dbReference>
<dbReference type="Ensembl" id="ENSPKIT00000027367.1">
    <property type="protein sequence ID" value="ENSPKIP00000003406.1"/>
    <property type="gene ID" value="ENSPKIG00000020885.1"/>
</dbReference>
<dbReference type="SUPFAM" id="SSF49723">
    <property type="entry name" value="Lipase/lipooxygenase domain (PLAT/LH2 domain)"/>
    <property type="match status" value="1"/>
</dbReference>
<dbReference type="Gene3D" id="2.60.40.10">
    <property type="entry name" value="Immunoglobulins"/>
    <property type="match status" value="7"/>
</dbReference>
<dbReference type="GeneTree" id="ENSGT00940000167780"/>
<evidence type="ECO:0000256" key="5">
    <source>
        <dbReference type="ARBA" id="ARBA00022989"/>
    </source>
</evidence>
<dbReference type="InterPro" id="IPR022409">
    <property type="entry name" value="PKD/Chitinase_dom"/>
</dbReference>
<dbReference type="SMART" id="SM00308">
    <property type="entry name" value="LH2"/>
    <property type="match status" value="1"/>
</dbReference>
<feature type="transmembrane region" description="Helical" evidence="10">
    <location>
        <begin position="2525"/>
        <end position="2545"/>
    </location>
</feature>
<keyword evidence="4" id="KW-0677">Repeat</keyword>
<keyword evidence="3 10" id="KW-0812">Transmembrane</keyword>
<keyword evidence="5 10" id="KW-1133">Transmembrane helix</keyword>
<dbReference type="GO" id="GO:0005261">
    <property type="term" value="F:monoatomic cation channel activity"/>
    <property type="evidence" value="ECO:0007669"/>
    <property type="project" value="TreeGrafter"/>
</dbReference>
<feature type="domain" description="PKD" evidence="12">
    <location>
        <begin position="493"/>
        <end position="572"/>
    </location>
</feature>
<evidence type="ECO:0000256" key="2">
    <source>
        <dbReference type="ARBA" id="ARBA00007200"/>
    </source>
</evidence>
<evidence type="ECO:0000313" key="16">
    <source>
        <dbReference type="Proteomes" id="UP000261540"/>
    </source>
</evidence>
<feature type="region of interest" description="Disordered" evidence="9">
    <location>
        <begin position="3734"/>
        <end position="3788"/>
    </location>
</feature>
<proteinExistence type="inferred from homology"/>
<dbReference type="PANTHER" id="PTHR46730:SF2">
    <property type="entry name" value="POLYCYSTIN-1 ISOFORM X1"/>
    <property type="match status" value="1"/>
</dbReference>
<evidence type="ECO:0000256" key="7">
    <source>
        <dbReference type="ARBA" id="ARBA00023180"/>
    </source>
</evidence>
<evidence type="ECO:0000256" key="10">
    <source>
        <dbReference type="SAM" id="Phobius"/>
    </source>
</evidence>
<feature type="transmembrane region" description="Helical" evidence="10">
    <location>
        <begin position="3418"/>
        <end position="3442"/>
    </location>
</feature>
<dbReference type="FunFam" id="2.60.60.20:FF:000012">
    <property type="entry name" value="polycystin-1 isoform X2"/>
    <property type="match status" value="1"/>
</dbReference>
<dbReference type="KEGG" id="pki:111856712"/>
<feature type="domain" description="PLAT" evidence="13">
    <location>
        <begin position="2568"/>
        <end position="2682"/>
    </location>
</feature>
<keyword evidence="7" id="KW-0325">Glycoprotein</keyword>
<dbReference type="PANTHER" id="PTHR46730">
    <property type="entry name" value="POLYCYSTIN-1"/>
    <property type="match status" value="1"/>
</dbReference>
<comment type="caution">
    <text evidence="8">Lacks conserved residue(s) required for the propagation of feature annotation.</text>
</comment>
<dbReference type="SUPFAM" id="SSF49299">
    <property type="entry name" value="PKD domain"/>
    <property type="match status" value="10"/>
</dbReference>
<evidence type="ECO:0000256" key="4">
    <source>
        <dbReference type="ARBA" id="ARBA00022737"/>
    </source>
</evidence>
<feature type="transmembrane region" description="Helical" evidence="10">
    <location>
        <begin position="3382"/>
        <end position="3406"/>
    </location>
</feature>
<feature type="transmembrane region" description="Helical" evidence="10">
    <location>
        <begin position="3508"/>
        <end position="3531"/>
    </location>
</feature>
<sequence length="3899" mass="428328">MMLFPGLWFSHAGQVLSVEMVVQPSERHTYAKVQIFRPYCSPSQHLVPPGCASLHNPFSCCFQEPLCNTTGGCAIGQHWCHLLDSCMPVTSPCSPYYSASQGRGFSMPPRLSATTPFYHQVADFPLDLSPSSELVHVNVMLPEREINVYPDDILAVQHTAPPGGFLHCLRSSSSPWRQSYVSLAGPEWGGWIAGGLLAMPPGAQWVDEVVCDLRLLYADAFSGYTTSTMHSTGQSPIHMETTGSLGNDRIYGGVGPTLTPVLGIHLVYPTPDQGGQIHIPVNTPTLFIIKIQSGSNATSSWSAPISQTGIPFLPSCPPGPTESHHVCEKDSADTWFSHAYLALSEPGSHMLNVSASNRISSQSVSVRLQAHQRVRGLTILPHGDQRLLVGAPQVFNATVESGSAVKYTWVIDDLMQFAYEGQTYSVVFKKPAQYKLTVVAENPVSSQSVEVMLTVENVFLMTHPTFFSIREVIPVSTFQFFTFRVKVDTCLGAAFWWDFGDNSPAVNHSYPSSSEPRGTQLEPGVRQTYLQDTISHSYQQPGDYKLNVKVFNQYERIEKAVLVKVRSPLAKLVISATPSVPLVNQTFHLEALPWPSSYGILYTWNFGSSTHEVKGVESKISHILRAAGMYNVTVKANNSLSELTTWLALEIVENISGIQLSSSAPDEFGSISVIEGSVSSGTSLLWTFDMGDGSLLENISNNSMAYTYRLPGNYTVRVTVRNAVSQASKTISIEVYKLNINGILPTGCSESGHLTYFTTLVTGNAAKLMFYWNFGDGTPVSVIQGISTASHIYELPGNYEANVTAFSSVGSTFYSKNICMEEFIAAITVNSSKDAVAVNEEVCFSAFVQPKLDELHSYQFLWNSSCCNDYVQGHANHCFIFKKDGHYQVSVEARNNVSRKTAKAFVAVIKPIVNATVKTSGHCGTMVINKSYLFWVETFPRTDFSVLWDMGDETPKKQGQNISHTFKLEGGFKITATAINGVSQHSANIEVMVMIPLSNLMLQIKKAIVEVGEEVVITAVTNVIKHVTFNWSIDASVPVVTGTPSFAYVFPRVGLYRIYVTAENNVSKQEAAVSIEVLKRIQGVQITSTSLISMKYLPTQENVILSATVTGGSNLTYFWMVLVNGKNRSTQNGEHFQLVTEAPGDVFVEVTVSNRLGKVKSSVLLRAEERVSGVQISTTRDIVALGKPVEISVSVRKGTNLQFFWYVGSSISPLSSAGPSLLQVFSTLGPIVVKASVSNMIGYSEATKLLIVQEEIQNVIFKINDKMNPFFVSSNSELLFFASVEKGNYLTWEWECFSENKGPTRFGSTQSVLHSFSVAGAYHVLLNVSNNISWQTVTHKVNVQDAIQGLNLKVSSHIVCTDDPIVFIPTILTGSDVHVYMDIDNGNVSVSLIEKHFAVSSLPVGNHTITARAQNNVSSSVVTANVQVVEKILGLRLVNCCHSVLESLKEISFEAEVLNRMPMIYSWNFSLAGFQPSWAIGPKVVYTPIGHGTLTVNVVASNGFCSQSLSEWVSIEWPVQYARIVYKAATIFVSQVVVFSAITNNGSSLRFKWEFGDSDEATIITDSNIVSHTYYFPGRYVVQLTVLNNISQVVTQLPIEARNLECALPRVSLIQKQSIILRSRPSYFEANVDLQGCVAYKTSYLWEAFFAPLCQEEDIVPLSATVDMTMPLLKLPKHALAVGTYCLRFTAVLQGTSLQQQQSIKVTVVHSPLIPLIKGGSHRIWSSNRDLLLDGTESRDPDYETEDGNPLQYQWDCIVQTPAVSPCHTNITQSNSSTVLVSHKMLHPERVYLFILTVYKQGRPSVSTSQSVVVEVGHMLSVSVACVSCSSTSSFRSSYNRPIVLSSSCSSCDGSLQLLYQWSAESWNGDLLDLNEVTTSTGIASPDLVIRSGVLLDGPNYTFTLNVSQPSLNLWGSASLILLPNLPPRGGVCKLSPDTSVRLLETLVTYKCSGWVDGDDEATQLIYSLKVEICQHYGQPCLFHTLYRGTRNTYGSFVPLGFSDPGEKKMSVINVLVLVEDDLGSVITALNRTLVVLEPKGDQRTTEWLRNKCQSELWALFQNGNPQEVIPYTIALTSQLNQIENVSEQEHQDRVMIRGNMTRMLASLPVSSLQDAVQIGSALAQCTADPRDLVCEGCKEKVLEATGKMITTLGEETKAGDITPLEAGRSILHVLGSAIAADAGSSATSAHPNASMSLAASDTAVFAFGQVGDLMQSLMRSRMRGEEPLTLAAPRISAVGQRSDPADLLCTEPSSSCSFHIPRGLGSQLRVEREEVVQIVMDLDGGGPLVSAAEPPISTKLAAMEFTTLQGRSIVIQDLQPDRAIRVMLQNHLPAGCQGHMREQKGSVGDLPLPPKGSVRFLVKPPSMDPKAGLFITFNFSLLSGTGEQSSGQVTITVDNQSIHSISQHVRNLSISLSAADPALEETIFLSPLQNGSGQELFVSMSSSVNGATMQASVCVFSSLCQYFSTEQRRWSSEGLRPLGGSSPRVAHCLTQHLTVFGASMFVHPEAVILLPPPERPVRNVVVGIVCGVLLLLHMLVGLIAHKLDHLDSTRLSSVPLCGQPGRYQYRVLVKTGWDRGSGTTAHVGISLYGLNKSGSRHLQREGAFQRNALDDFQLETEANLGEIWKIRIWHDNTGLDPSWYLQHVIVWDRQTDNMFFFLVEDWLSVENEKNGGLVEKEVLASCPQELQRFWRILRAQLMHGMMERHIWASVWERPAHSNFTRAQRVTCCALLLHLYLAAAAVWYGAAGSSETRTPVSDHVPVNAETLAMGMTVAVFVFPLQLLFCFLFRNTCSKVTLEETAPPTPASQTVEMDVYLDQSNITGSSFLSLPRGLDSITYGGSDGEFLGSKKIESDFWNASKLSNEITEEQWASSCSMSDLPELLEEPVLSPARLLKRKKAQLQLQLGSPAGSMQQTASPSLTSEALPTTLSEQDLIKSLSADSKLSSSSSGRVTTDCSPSTACKTVLSDTQDSFCSGWSQTSRTNDSLGVGLYRSASSLSVFSTASTFLPSPSPDSLDTSSATRIGVARSAPCWCLPSWMLKVIYLLIGLVLGLSLAVVGLYGSSFSESVLLMWLISASSAFLTSVLLLEPLKVFVQALFMAIVVRPVDPEVEERLAQEAIVQKVCVAQGGRVRPPCGYGLLHAKEEARKVRVLRSLMKSCVVHVLFLLVVLLVNYQSSVHDAQVRLLHSAVKHWIVAAPPGSPKLSKLAGWTEVWQWMDRSLTAYIHENPSLSLVGLPRLQRVQVPGICCTMVRSYGEQNLTSHIPSMDLRTSANNSSSEHFFSWLWPRWRSDMGRRGEESVDLGSSTGDTRQLLSDLQGGSFINSATQSMSVKFTQHHRETSLFVSVTVMIQWAQTETTFISIQPFHMPASSLGPDLHIATTVLLLLFALSFLGSELWAMVKEKSRYFRDFRHCLQLLVSLLSLGSAALRLSFLHVAASRLSHLRKQPRTFVSLHDAAQLAQLSCQLSALLLTLLVLKTVGPLRFVRRWVVFSKALQQAGRELCGAAFLYALLLLLFTHVGCMLFSHSVEGFRTTGQAILTLVSALRGRAVVRRLCQQHPVLGTLYCLALLGTGLWALGRFCGILLLRSYRIVQTELYRPAFEPQDYEMVEFFIKRLKLWIGLSKSKEFRHKVKFEGMVSPPSRSSQGSQFSGLEVHSPTRSCLPSALSQVSEDSIISESYDVQCYLDRLLPAANSLLRQFEQVNQVTDDLHAIEQMLLRNWTRISLKRQQRDNQRRSQGRGSASPPIPQAVLQPPSLLHSPHPPPSTAPALTSCHTPSAFSSSTQPCQTLQACSVPNAVPANDNILIRRVSGTDSGFRPLPGRRAWHSGTAHSADIGQRPPQAPNSLQARPKSEEGKRRFVFDQVPVKRRAWQPEGPEMWTCETYWKNLHDNS</sequence>
<dbReference type="InterPro" id="IPR013122">
    <property type="entry name" value="PKD1_2_channel"/>
</dbReference>
<dbReference type="InterPro" id="IPR014010">
    <property type="entry name" value="REJ_dom"/>
</dbReference>
<dbReference type="PROSITE" id="PS50095">
    <property type="entry name" value="PLAT"/>
    <property type="match status" value="1"/>
</dbReference>
<feature type="transmembrane region" description="Helical" evidence="10">
    <location>
        <begin position="2770"/>
        <end position="2792"/>
    </location>
</feature>
<dbReference type="Proteomes" id="UP000261540">
    <property type="component" value="Unplaced"/>
</dbReference>
<evidence type="ECO:0000256" key="9">
    <source>
        <dbReference type="SAM" id="MobiDB-lite"/>
    </source>
</evidence>
<dbReference type="GO" id="GO:0006816">
    <property type="term" value="P:calcium ion transport"/>
    <property type="evidence" value="ECO:0007669"/>
    <property type="project" value="TreeGrafter"/>
</dbReference>
<feature type="transmembrane region" description="Helical" evidence="10">
    <location>
        <begin position="3072"/>
        <end position="3092"/>
    </location>
</feature>
<evidence type="ECO:0000259" key="14">
    <source>
        <dbReference type="PROSITE" id="PS51111"/>
    </source>
</evidence>
<feature type="transmembrane region" description="Helical" evidence="10">
    <location>
        <begin position="2730"/>
        <end position="2750"/>
    </location>
</feature>
<feature type="region of interest" description="Disordered" evidence="9">
    <location>
        <begin position="3818"/>
        <end position="3862"/>
    </location>
</feature>
<dbReference type="SMART" id="SM00089">
    <property type="entry name" value="PKD"/>
    <property type="match status" value="11"/>
</dbReference>
<feature type="transmembrane region" description="Helical" evidence="10">
    <location>
        <begin position="3046"/>
        <end position="3066"/>
    </location>
</feature>
<accession>A0A3B3QDB5</accession>
<dbReference type="CDD" id="cd01752">
    <property type="entry name" value="PLAT_polycystin"/>
    <property type="match status" value="1"/>
</dbReference>
<name>A0A3B3QDB5_9TELE</name>
<dbReference type="InterPro" id="IPR000601">
    <property type="entry name" value="PKD_dom"/>
</dbReference>
<dbReference type="Pfam" id="PF00801">
    <property type="entry name" value="PKD"/>
    <property type="match status" value="10"/>
</dbReference>
<feature type="domain" description="PKD" evidence="12">
    <location>
        <begin position="757"/>
        <end position="827"/>
    </location>
</feature>
<dbReference type="InterPro" id="IPR000434">
    <property type="entry name" value="PC1"/>
</dbReference>
<feature type="domain" description="PKD" evidence="12">
    <location>
        <begin position="1281"/>
        <end position="1350"/>
    </location>
</feature>
<dbReference type="InterPro" id="IPR036392">
    <property type="entry name" value="PLAT/LH2_dom_sf"/>
</dbReference>
<dbReference type="PRINTS" id="PR00500">
    <property type="entry name" value="POLYCYSTIN1"/>
</dbReference>
<dbReference type="STRING" id="1676925.ENSPKIP00000003406"/>
<dbReference type="InterPro" id="IPR001024">
    <property type="entry name" value="PLAT/LH2_dom"/>
</dbReference>
<evidence type="ECO:0000256" key="11">
    <source>
        <dbReference type="SAM" id="SignalP"/>
    </source>
</evidence>
<feature type="domain" description="PKD" evidence="12">
    <location>
        <begin position="1543"/>
        <end position="1595"/>
    </location>
</feature>
<dbReference type="GO" id="GO:0005929">
    <property type="term" value="C:cilium"/>
    <property type="evidence" value="ECO:0007669"/>
    <property type="project" value="UniProtKB-ARBA"/>
</dbReference>
<reference evidence="15" key="1">
    <citation type="submission" date="2025-08" db="UniProtKB">
        <authorList>
            <consortium name="Ensembl"/>
        </authorList>
    </citation>
    <scope>IDENTIFICATION</scope>
</reference>
<protein>
    <submittedName>
        <fullName evidence="15">Polycystin-1-like</fullName>
    </submittedName>
</protein>
<dbReference type="OrthoDB" id="6022660at2759"/>
<dbReference type="Pfam" id="PF08016">
    <property type="entry name" value="PKD_channel"/>
    <property type="match status" value="1"/>
</dbReference>
<dbReference type="PROSITE" id="PS50093">
    <property type="entry name" value="PKD"/>
    <property type="match status" value="7"/>
</dbReference>
<feature type="domain" description="PKD" evidence="12">
    <location>
        <begin position="679"/>
        <end position="735"/>
    </location>
</feature>
<dbReference type="PROSITE" id="PS51111">
    <property type="entry name" value="REJ"/>
    <property type="match status" value="1"/>
</dbReference>
<keyword evidence="11" id="KW-0732">Signal</keyword>
<dbReference type="SMART" id="SM00303">
    <property type="entry name" value="GPS"/>
    <property type="match status" value="1"/>
</dbReference>
<evidence type="ECO:0000313" key="15">
    <source>
        <dbReference type="Ensembl" id="ENSPKIP00000003406.1"/>
    </source>
</evidence>
<feature type="domain" description="REJ" evidence="14">
    <location>
        <begin position="1606"/>
        <end position="2288"/>
    </location>
</feature>
<dbReference type="Pfam" id="PF02010">
    <property type="entry name" value="REJ"/>
    <property type="match status" value="1"/>
</dbReference>
<evidence type="ECO:0000256" key="3">
    <source>
        <dbReference type="ARBA" id="ARBA00022692"/>
    </source>
</evidence>
<dbReference type="Pfam" id="PF01477">
    <property type="entry name" value="PLAT"/>
    <property type="match status" value="1"/>
</dbReference>
<dbReference type="CTD" id="565697"/>
<feature type="domain" description="PKD" evidence="12">
    <location>
        <begin position="948"/>
        <end position="1000"/>
    </location>
</feature>
<evidence type="ECO:0000259" key="12">
    <source>
        <dbReference type="PROSITE" id="PS50093"/>
    </source>
</evidence>
<evidence type="ECO:0000256" key="8">
    <source>
        <dbReference type="PROSITE-ProRule" id="PRU00152"/>
    </source>
</evidence>
<dbReference type="InterPro" id="IPR000203">
    <property type="entry name" value="GPS"/>
</dbReference>